<evidence type="ECO:0000256" key="5">
    <source>
        <dbReference type="SAM" id="MobiDB-lite"/>
    </source>
</evidence>
<feature type="transmembrane region" description="Helical" evidence="6">
    <location>
        <begin position="370"/>
        <end position="391"/>
    </location>
</feature>
<comment type="subcellular location">
    <subcellularLocation>
        <location evidence="1">Membrane</location>
        <topology evidence="1">Multi-pass membrane protein</topology>
    </subcellularLocation>
</comment>
<evidence type="ECO:0000256" key="6">
    <source>
        <dbReference type="SAM" id="Phobius"/>
    </source>
</evidence>
<reference evidence="8" key="1">
    <citation type="submission" date="2022-03" db="EMBL/GenBank/DDBJ databases">
        <title>Draft genome sequence of Aduncisulcus paluster, a free-living microaerophilic Fornicata.</title>
        <authorList>
            <person name="Yuyama I."/>
            <person name="Kume K."/>
            <person name="Tamura T."/>
            <person name="Inagaki Y."/>
            <person name="Hashimoto T."/>
        </authorList>
    </citation>
    <scope>NUCLEOTIDE SEQUENCE</scope>
    <source>
        <strain evidence="8">NY0171</strain>
    </source>
</reference>
<evidence type="ECO:0000256" key="3">
    <source>
        <dbReference type="ARBA" id="ARBA00022989"/>
    </source>
</evidence>
<feature type="transmembrane region" description="Helical" evidence="6">
    <location>
        <begin position="151"/>
        <end position="172"/>
    </location>
</feature>
<name>A0ABQ5KXE9_9EUKA</name>
<evidence type="ECO:0000313" key="8">
    <source>
        <dbReference type="EMBL" id="GKT37130.1"/>
    </source>
</evidence>
<organism evidence="8 9">
    <name type="scientific">Aduncisulcus paluster</name>
    <dbReference type="NCBI Taxonomy" id="2918883"/>
    <lineage>
        <taxon>Eukaryota</taxon>
        <taxon>Metamonada</taxon>
        <taxon>Carpediemonas-like organisms</taxon>
        <taxon>Aduncisulcus</taxon>
    </lineage>
</organism>
<comment type="caution">
    <text evidence="8">The sequence shown here is derived from an EMBL/GenBank/DDBJ whole genome shotgun (WGS) entry which is preliminary data.</text>
</comment>
<evidence type="ECO:0000256" key="1">
    <source>
        <dbReference type="ARBA" id="ARBA00004141"/>
    </source>
</evidence>
<dbReference type="PANTHER" id="PTHR22950">
    <property type="entry name" value="AMINO ACID TRANSPORTER"/>
    <property type="match status" value="1"/>
</dbReference>
<feature type="transmembrane region" description="Helical" evidence="6">
    <location>
        <begin position="403"/>
        <end position="424"/>
    </location>
</feature>
<keyword evidence="2 6" id="KW-0812">Transmembrane</keyword>
<feature type="transmembrane region" description="Helical" evidence="6">
    <location>
        <begin position="184"/>
        <end position="203"/>
    </location>
</feature>
<proteinExistence type="predicted"/>
<evidence type="ECO:0000256" key="2">
    <source>
        <dbReference type="ARBA" id="ARBA00022692"/>
    </source>
</evidence>
<sequence>MSEHSFDVEKLSQDERDDVPLLPPSTTKEVPVGTTTPAAIFNLTNTVIGAGVLTLPYAMKVAGLGIGLLLLVIIALASFAAFHFLVAAGNEVGESSYKMIAKKLWGKGWDYVCEIFVALYTLGTCCSYTIILSDYANLVIGAFDEHAAEQWYGSRQFCLAIIAILILFPLSMLQRIDFLKYTSFASLVCVIFVIVVVLVYWLMAMAGSVESSISTEPVVWAKGGIDVFLAAPLLGVSYTAHYNVLNIYNEMSNRSHKKFSPVISSSVIIVSITYLLMSIPGYLTWRDDTPSNILDIYPNSFIPATLARLALAITISFSYPLVQFALKLVILRIVGFNNASSAKRPYHIMISIFVLIIAVTLAMFVDDISIVTSFSGSLFGTNIVFTIPALFFFTIRKDTKSRVIAVIVAVVGVFFCVVGFWNAIRKAMGLSD</sequence>
<accession>A0ABQ5KXE9</accession>
<feature type="domain" description="Amino acid transporter transmembrane" evidence="7">
    <location>
        <begin position="34"/>
        <end position="424"/>
    </location>
</feature>
<evidence type="ECO:0000256" key="4">
    <source>
        <dbReference type="ARBA" id="ARBA00023136"/>
    </source>
</evidence>
<feature type="transmembrane region" description="Helical" evidence="6">
    <location>
        <begin position="262"/>
        <end position="285"/>
    </location>
</feature>
<protein>
    <submittedName>
        <fullName evidence="8">Amino acid transporter system N2</fullName>
    </submittedName>
</protein>
<feature type="transmembrane region" description="Helical" evidence="6">
    <location>
        <begin position="346"/>
        <end position="364"/>
    </location>
</feature>
<dbReference type="InterPro" id="IPR013057">
    <property type="entry name" value="AA_transpt_TM"/>
</dbReference>
<feature type="compositionally biased region" description="Basic and acidic residues" evidence="5">
    <location>
        <begin position="1"/>
        <end position="14"/>
    </location>
</feature>
<keyword evidence="3 6" id="KW-1133">Transmembrane helix</keyword>
<keyword evidence="9" id="KW-1185">Reference proteome</keyword>
<keyword evidence="4 6" id="KW-0472">Membrane</keyword>
<feature type="transmembrane region" description="Helical" evidence="6">
    <location>
        <begin position="61"/>
        <end position="88"/>
    </location>
</feature>
<dbReference type="Gene3D" id="1.20.1740.10">
    <property type="entry name" value="Amino acid/polyamine transporter I"/>
    <property type="match status" value="1"/>
</dbReference>
<gene>
    <name evidence="8" type="ORF">ADUPG1_009976</name>
</gene>
<feature type="transmembrane region" description="Helical" evidence="6">
    <location>
        <begin position="223"/>
        <end position="241"/>
    </location>
</feature>
<evidence type="ECO:0000259" key="7">
    <source>
        <dbReference type="Pfam" id="PF01490"/>
    </source>
</evidence>
<dbReference type="Pfam" id="PF01490">
    <property type="entry name" value="Aa_trans"/>
    <property type="match status" value="1"/>
</dbReference>
<evidence type="ECO:0000313" key="9">
    <source>
        <dbReference type="Proteomes" id="UP001057375"/>
    </source>
</evidence>
<dbReference type="Proteomes" id="UP001057375">
    <property type="component" value="Unassembled WGS sequence"/>
</dbReference>
<feature type="region of interest" description="Disordered" evidence="5">
    <location>
        <begin position="1"/>
        <end position="29"/>
    </location>
</feature>
<feature type="transmembrane region" description="Helical" evidence="6">
    <location>
        <begin position="109"/>
        <end position="131"/>
    </location>
</feature>
<feature type="transmembrane region" description="Helical" evidence="6">
    <location>
        <begin position="305"/>
        <end position="326"/>
    </location>
</feature>
<dbReference type="EMBL" id="BQXS01011394">
    <property type="protein sequence ID" value="GKT37130.1"/>
    <property type="molecule type" value="Genomic_DNA"/>
</dbReference>